<evidence type="ECO:0000313" key="3">
    <source>
        <dbReference type="Proteomes" id="UP000702544"/>
    </source>
</evidence>
<evidence type="ECO:0000313" key="2">
    <source>
        <dbReference type="EMBL" id="NIR74289.1"/>
    </source>
</evidence>
<accession>A0AAE4Z5S8</accession>
<dbReference type="CDD" id="cd07177">
    <property type="entry name" value="terB_like"/>
    <property type="match status" value="1"/>
</dbReference>
<comment type="caution">
    <text evidence="2">The sequence shown here is derived from an EMBL/GenBank/DDBJ whole genome shotgun (WGS) entry which is preliminary data.</text>
</comment>
<organism evidence="2 3">
    <name type="scientific">Candidatus Kutchimonas denitrificans</name>
    <dbReference type="NCBI Taxonomy" id="3056748"/>
    <lineage>
        <taxon>Bacteria</taxon>
        <taxon>Pseudomonadati</taxon>
        <taxon>Gemmatimonadota</taxon>
        <taxon>Gemmatimonadia</taxon>
        <taxon>Candidatus Palauibacterales</taxon>
        <taxon>Candidatus Palauibacteraceae</taxon>
        <taxon>Candidatus Kutchimonas</taxon>
    </lineage>
</organism>
<reference evidence="2 3" key="1">
    <citation type="submission" date="2020-01" db="EMBL/GenBank/DDBJ databases">
        <title>Genomes assembled from Gulf of Kutch pelagic sediment metagenomes.</title>
        <authorList>
            <person name="Chandrashekar M."/>
            <person name="Mahajan M.S."/>
            <person name="Dave K.J."/>
            <person name="Vatsa P."/>
            <person name="Nathani N.M."/>
        </authorList>
    </citation>
    <scope>NUCLEOTIDE SEQUENCE [LARGE SCALE GENOMIC DNA]</scope>
    <source>
        <strain evidence="2">KS3-K002</strain>
    </source>
</reference>
<dbReference type="Proteomes" id="UP000702544">
    <property type="component" value="Unassembled WGS sequence"/>
</dbReference>
<dbReference type="Pfam" id="PF05099">
    <property type="entry name" value="TerB"/>
    <property type="match status" value="1"/>
</dbReference>
<name>A0AAE4Z5S8_9BACT</name>
<dbReference type="SUPFAM" id="SSF158682">
    <property type="entry name" value="TerB-like"/>
    <property type="match status" value="1"/>
</dbReference>
<gene>
    <name evidence="2" type="ORF">GWO12_04125</name>
</gene>
<evidence type="ECO:0000259" key="1">
    <source>
        <dbReference type="Pfam" id="PF05099"/>
    </source>
</evidence>
<sequence length="130" mass="14401">MTDRDDWTVLHHLAYVYAAIASSDGSVSNDELEVFCKKLHEWIPEEDPEDLMSTVMQSIAALGEDKERGELGHLYRSIGAVAEDLDDDARTAALDDLLEIVAADGQFEPGESDLLRRIRQAWGADPTAEI</sequence>
<dbReference type="AlphaFoldDB" id="A0AAE4Z5S8"/>
<dbReference type="Gene3D" id="1.10.3680.10">
    <property type="entry name" value="TerB-like"/>
    <property type="match status" value="1"/>
</dbReference>
<feature type="domain" description="Co-chaperone DjlA N-terminal" evidence="1">
    <location>
        <begin position="13"/>
        <end position="126"/>
    </location>
</feature>
<dbReference type="EMBL" id="JAACAK010000032">
    <property type="protein sequence ID" value="NIR74289.1"/>
    <property type="molecule type" value="Genomic_DNA"/>
</dbReference>
<protein>
    <recommendedName>
        <fullName evidence="1">Co-chaperone DjlA N-terminal domain-containing protein</fullName>
    </recommendedName>
</protein>
<dbReference type="InterPro" id="IPR007791">
    <property type="entry name" value="DjlA_N"/>
</dbReference>
<dbReference type="InterPro" id="IPR029024">
    <property type="entry name" value="TerB-like"/>
</dbReference>
<proteinExistence type="predicted"/>